<organism evidence="1 2">
    <name type="scientific">Devosia aurantiaca</name>
    <dbReference type="NCBI Taxonomy" id="2714858"/>
    <lineage>
        <taxon>Bacteria</taxon>
        <taxon>Pseudomonadati</taxon>
        <taxon>Pseudomonadota</taxon>
        <taxon>Alphaproteobacteria</taxon>
        <taxon>Hyphomicrobiales</taxon>
        <taxon>Devosiaceae</taxon>
        <taxon>Devosia</taxon>
    </lineage>
</organism>
<accession>A0A6M1SIL4</accession>
<dbReference type="RefSeq" id="WP_164532634.1">
    <property type="nucleotide sequence ID" value="NZ_JAALFG010000001.1"/>
</dbReference>
<comment type="caution">
    <text evidence="1">The sequence shown here is derived from an EMBL/GenBank/DDBJ whole genome shotgun (WGS) entry which is preliminary data.</text>
</comment>
<dbReference type="InterPro" id="IPR018666">
    <property type="entry name" value="DUF2125"/>
</dbReference>
<reference evidence="1 2" key="2">
    <citation type="submission" date="2020-03" db="EMBL/GenBank/DDBJ databases">
        <title>Devosia chinhatensis sp. nov., isolated from a hexachlorocyclohexane (HCH) dump site in India.</title>
        <authorList>
            <person name="Kumar M."/>
            <person name="Lal R."/>
        </authorList>
    </citation>
    <scope>NUCLEOTIDE SEQUENCE [LARGE SCALE GENOMIC DNA]</scope>
    <source>
        <strain evidence="1 2">H239</strain>
    </source>
</reference>
<name>A0A6M1SIL4_9HYPH</name>
<gene>
    <name evidence="1" type="ORF">G5575_00440</name>
</gene>
<proteinExistence type="predicted"/>
<dbReference type="EMBL" id="JAALFG010000001">
    <property type="protein sequence ID" value="NGP16366.1"/>
    <property type="molecule type" value="Genomic_DNA"/>
</dbReference>
<dbReference type="Pfam" id="PF09898">
    <property type="entry name" value="DUF2125"/>
    <property type="match status" value="1"/>
</dbReference>
<keyword evidence="2" id="KW-1185">Reference proteome</keyword>
<evidence type="ECO:0000313" key="1">
    <source>
        <dbReference type="EMBL" id="NGP16366.1"/>
    </source>
</evidence>
<evidence type="ECO:0000313" key="2">
    <source>
        <dbReference type="Proteomes" id="UP000474802"/>
    </source>
</evidence>
<dbReference type="Proteomes" id="UP000474802">
    <property type="component" value="Unassembled WGS sequence"/>
</dbReference>
<protein>
    <submittedName>
        <fullName evidence="1">DUF2125 domain-containing protein</fullName>
    </submittedName>
</protein>
<dbReference type="AlphaFoldDB" id="A0A6M1SIL4"/>
<sequence length="323" mass="34000">MKKRIIILGSILLTLVVLWSGAWLFVSSQIKTQVDALALADGETAPQLTCATLDIGGYPFNFDVRCAGATLVSGDLMVTVPDLRASVLAYRPNHVLASAAGPAEISDAFTGGRNEVSWTALDASLRIENWRIARLSVEGEGLSWNDTLFGNALIGKSGHLEAHLLDMPELHDPATGRAALAAYVSASDVEVPGIELAQTAAEIEGELTGLPDDIRNWGTAPLLEDWQQAGGKLRLVAVRANDGVSDLSATGDLALDEAGYPTGSLAIDSKGVAERIGPFIQEPWRTLVLGVPGEDGRHKNQLSFANGGLSSGLVPISALPSLF</sequence>
<reference evidence="1 2" key="1">
    <citation type="submission" date="2020-02" db="EMBL/GenBank/DDBJ databases">
        <authorList>
            <person name="Khan S.A."/>
            <person name="Jeon C.O."/>
            <person name="Chun B.H."/>
        </authorList>
    </citation>
    <scope>NUCLEOTIDE SEQUENCE [LARGE SCALE GENOMIC DNA]</scope>
    <source>
        <strain evidence="1 2">H239</strain>
    </source>
</reference>